<evidence type="ECO:0000259" key="1">
    <source>
        <dbReference type="Pfam" id="PF12728"/>
    </source>
</evidence>
<protein>
    <submittedName>
        <fullName evidence="2">Excisionase</fullName>
    </submittedName>
</protein>
<feature type="domain" description="Helix-turn-helix" evidence="1">
    <location>
        <begin position="85"/>
        <end position="133"/>
    </location>
</feature>
<evidence type="ECO:0000313" key="2">
    <source>
        <dbReference type="EMBL" id="KEO53454.1"/>
    </source>
</evidence>
<dbReference type="InterPro" id="IPR009061">
    <property type="entry name" value="DNA-bd_dom_put_sf"/>
</dbReference>
<dbReference type="InterPro" id="IPR010093">
    <property type="entry name" value="SinI_DNA-bd"/>
</dbReference>
<dbReference type="InterPro" id="IPR041657">
    <property type="entry name" value="HTH_17"/>
</dbReference>
<dbReference type="eggNOG" id="COG3311">
    <property type="taxonomic scope" value="Bacteria"/>
</dbReference>
<dbReference type="NCBIfam" id="TIGR01764">
    <property type="entry name" value="excise"/>
    <property type="match status" value="1"/>
</dbReference>
<dbReference type="STRING" id="1353537.TP2_17845"/>
<comment type="caution">
    <text evidence="2">The sequence shown here is derived from an EMBL/GenBank/DDBJ whole genome shotgun (WGS) entry which is preliminary data.</text>
</comment>
<dbReference type="EMBL" id="AUND01000015">
    <property type="protein sequence ID" value="KEO53454.1"/>
    <property type="molecule type" value="Genomic_DNA"/>
</dbReference>
<dbReference type="AlphaFoldDB" id="A0A074JA82"/>
<keyword evidence="3" id="KW-1185">Reference proteome</keyword>
<gene>
    <name evidence="2" type="ORF">TP2_17845</name>
</gene>
<name>A0A074JA82_9RHOB</name>
<accession>A0A074JA82</accession>
<evidence type="ECO:0000313" key="3">
    <source>
        <dbReference type="Proteomes" id="UP000027432"/>
    </source>
</evidence>
<sequence>MNALRKGAFFDRLPDEVEIKNAAQLRTIVASQIKEGEPTKLSLALEGGEVRTVTLAPALTASLLEVLRLVSSGRGFRVIPVESELTTQQAADLLNVSRPFLVKLLEEGEIPFAKTGRHRRVRADDLFAYKEKRDASRSDALSDLAAMDAEDGLV</sequence>
<dbReference type="OrthoDB" id="26212at2"/>
<organism evidence="2 3">
    <name type="scientific">Thioclava pacifica DSM 10166</name>
    <dbReference type="NCBI Taxonomy" id="1353537"/>
    <lineage>
        <taxon>Bacteria</taxon>
        <taxon>Pseudomonadati</taxon>
        <taxon>Pseudomonadota</taxon>
        <taxon>Alphaproteobacteria</taxon>
        <taxon>Rhodobacterales</taxon>
        <taxon>Paracoccaceae</taxon>
        <taxon>Thioclava</taxon>
    </lineage>
</organism>
<dbReference type="GO" id="GO:0003677">
    <property type="term" value="F:DNA binding"/>
    <property type="evidence" value="ECO:0007669"/>
    <property type="project" value="InterPro"/>
</dbReference>
<dbReference type="RefSeq" id="WP_038076395.1">
    <property type="nucleotide sequence ID" value="NZ_AUND01000015.1"/>
</dbReference>
<proteinExistence type="predicted"/>
<dbReference type="SUPFAM" id="SSF46955">
    <property type="entry name" value="Putative DNA-binding domain"/>
    <property type="match status" value="1"/>
</dbReference>
<dbReference type="Pfam" id="PF12728">
    <property type="entry name" value="HTH_17"/>
    <property type="match status" value="1"/>
</dbReference>
<reference evidence="2 3" key="1">
    <citation type="submission" date="2013-07" db="EMBL/GenBank/DDBJ databases">
        <title>Thioclava pacifica DSM 10166 Genome Sequencing.</title>
        <authorList>
            <person name="Lai Q."/>
            <person name="Shao Z."/>
        </authorList>
    </citation>
    <scope>NUCLEOTIDE SEQUENCE [LARGE SCALE GENOMIC DNA]</scope>
    <source>
        <strain evidence="2 3">DSM 10166</strain>
    </source>
</reference>
<dbReference type="Proteomes" id="UP000027432">
    <property type="component" value="Unassembled WGS sequence"/>
</dbReference>